<accession>A0A378LJG9</accession>
<dbReference type="RefSeq" id="WP_058476731.1">
    <property type="nucleotide sequence ID" value="NZ_CAAAIO010000005.1"/>
</dbReference>
<dbReference type="PANTHER" id="PTHR42879">
    <property type="entry name" value="3-OXOACYL-(ACYL-CARRIER-PROTEIN) REDUCTASE"/>
    <property type="match status" value="1"/>
</dbReference>
<gene>
    <name evidence="5" type="primary">fabG_5</name>
    <name evidence="4" type="synonym">fabG_2</name>
    <name evidence="4" type="ORF">Lstg_1157</name>
    <name evidence="5" type="ORF">NCTC11991_02837</name>
</gene>
<dbReference type="EC" id="1.1.1.100" evidence="5"/>
<dbReference type="GO" id="GO:0042619">
    <property type="term" value="P:poly-hydroxybutyrate biosynthetic process"/>
    <property type="evidence" value="ECO:0007669"/>
    <property type="project" value="InterPro"/>
</dbReference>
<dbReference type="AlphaFoldDB" id="A0A378LJG9"/>
<organism evidence="5 7">
    <name type="scientific">Legionella steigerwaltii</name>
    <dbReference type="NCBI Taxonomy" id="460"/>
    <lineage>
        <taxon>Bacteria</taxon>
        <taxon>Pseudomonadati</taxon>
        <taxon>Pseudomonadota</taxon>
        <taxon>Gammaproteobacteria</taxon>
        <taxon>Legionellales</taxon>
        <taxon>Legionellaceae</taxon>
        <taxon>Legionella</taxon>
    </lineage>
</organism>
<dbReference type="EMBL" id="UGOY01000001">
    <property type="protein sequence ID" value="STY24221.1"/>
    <property type="molecule type" value="Genomic_DNA"/>
</dbReference>
<dbReference type="GO" id="GO:0004316">
    <property type="term" value="F:3-oxoacyl-[acyl-carrier-protein] reductase (NADPH) activity"/>
    <property type="evidence" value="ECO:0007669"/>
    <property type="project" value="UniProtKB-EC"/>
</dbReference>
<dbReference type="SMART" id="SM00822">
    <property type="entry name" value="PKS_KR"/>
    <property type="match status" value="1"/>
</dbReference>
<feature type="domain" description="Ketoreductase" evidence="3">
    <location>
        <begin position="5"/>
        <end position="186"/>
    </location>
</feature>
<dbReference type="OrthoDB" id="9804774at2"/>
<dbReference type="Proteomes" id="UP000054820">
    <property type="component" value="Unassembled WGS sequence"/>
</dbReference>
<dbReference type="Pfam" id="PF13561">
    <property type="entry name" value="adh_short_C2"/>
    <property type="match status" value="1"/>
</dbReference>
<dbReference type="Proteomes" id="UP000255110">
    <property type="component" value="Unassembled WGS sequence"/>
</dbReference>
<evidence type="ECO:0000313" key="4">
    <source>
        <dbReference type="EMBL" id="KTD78688.1"/>
    </source>
</evidence>
<dbReference type="PRINTS" id="PR00080">
    <property type="entry name" value="SDRFAMILY"/>
</dbReference>
<evidence type="ECO:0000313" key="6">
    <source>
        <dbReference type="Proteomes" id="UP000054820"/>
    </source>
</evidence>
<reference evidence="5 7" key="2">
    <citation type="submission" date="2018-06" db="EMBL/GenBank/DDBJ databases">
        <authorList>
            <consortium name="Pathogen Informatics"/>
            <person name="Doyle S."/>
        </authorList>
    </citation>
    <scope>NUCLEOTIDE SEQUENCE [LARGE SCALE GENOMIC DNA]</scope>
    <source>
        <strain evidence="5 7">NCTC11991</strain>
    </source>
</reference>
<evidence type="ECO:0000256" key="1">
    <source>
        <dbReference type="ARBA" id="ARBA00006484"/>
    </source>
</evidence>
<dbReference type="GO" id="GO:0018454">
    <property type="term" value="F:acetoacetyl-CoA reductase activity"/>
    <property type="evidence" value="ECO:0007669"/>
    <property type="project" value="InterPro"/>
</dbReference>
<dbReference type="SUPFAM" id="SSF51735">
    <property type="entry name" value="NAD(P)-binding Rossmann-fold domains"/>
    <property type="match status" value="1"/>
</dbReference>
<comment type="similarity">
    <text evidence="1">Belongs to the short-chain dehydrogenases/reductases (SDR) family.</text>
</comment>
<dbReference type="EMBL" id="LNYZ01000008">
    <property type="protein sequence ID" value="KTD78688.1"/>
    <property type="molecule type" value="Genomic_DNA"/>
</dbReference>
<dbReference type="InterPro" id="IPR036291">
    <property type="entry name" value="NAD(P)-bd_dom_sf"/>
</dbReference>
<name>A0A378LJG9_9GAMM</name>
<dbReference type="GO" id="GO:0032787">
    <property type="term" value="P:monocarboxylic acid metabolic process"/>
    <property type="evidence" value="ECO:0007669"/>
    <property type="project" value="UniProtKB-ARBA"/>
</dbReference>
<dbReference type="STRING" id="460.Lstg_1157"/>
<keyword evidence="2 5" id="KW-0560">Oxidoreductase</keyword>
<dbReference type="NCBIfam" id="TIGR01829">
    <property type="entry name" value="AcAcCoA_reduct"/>
    <property type="match status" value="1"/>
</dbReference>
<evidence type="ECO:0000313" key="5">
    <source>
        <dbReference type="EMBL" id="STY24221.1"/>
    </source>
</evidence>
<dbReference type="InterPro" id="IPR011283">
    <property type="entry name" value="Acetoacetyl-CoA_reductase"/>
</dbReference>
<dbReference type="InterPro" id="IPR050259">
    <property type="entry name" value="SDR"/>
</dbReference>
<evidence type="ECO:0000313" key="7">
    <source>
        <dbReference type="Proteomes" id="UP000255110"/>
    </source>
</evidence>
<dbReference type="Gene3D" id="3.40.50.720">
    <property type="entry name" value="NAD(P)-binding Rossmann-like Domain"/>
    <property type="match status" value="1"/>
</dbReference>
<dbReference type="PROSITE" id="PS00061">
    <property type="entry name" value="ADH_SHORT"/>
    <property type="match status" value="1"/>
</dbReference>
<dbReference type="FunFam" id="3.40.50.720:FF:000173">
    <property type="entry name" value="3-oxoacyl-[acyl-carrier protein] reductase"/>
    <property type="match status" value="1"/>
</dbReference>
<dbReference type="PRINTS" id="PR00081">
    <property type="entry name" value="GDHRDH"/>
</dbReference>
<protein>
    <submittedName>
        <fullName evidence="5">3-oxoacyl-ACP reductase</fullName>
        <ecNumber evidence="5">1.1.1.100</ecNumber>
    </submittedName>
</protein>
<dbReference type="PANTHER" id="PTHR42879:SF2">
    <property type="entry name" value="3-OXOACYL-[ACYL-CARRIER-PROTEIN] REDUCTASE FABG"/>
    <property type="match status" value="1"/>
</dbReference>
<sequence length="248" mass="27613">MQHNNIVLITGGTGDIGTAIAKELNSSYKHVFALDLIAEEDGKEWQKELIEQGHKNIYFRHMDVTDFDQCGMVISSIIEEFGNIDVLINNAGITRDAVFTKMTKKQWDEVLTVNLDGMFNVTRHVVENMREHESGRIVNISSVNAQKGQFSQANYAASKAGVYGFTKSLAQELMSKNITVNSLSPGYVDTRLMKGIRPDILDAIIAQIPAKRLAQTQEIAWAVEFLISEKSRYITGANLSVNGGLHMY</sequence>
<dbReference type="InterPro" id="IPR057326">
    <property type="entry name" value="KR_dom"/>
</dbReference>
<dbReference type="InterPro" id="IPR020904">
    <property type="entry name" value="Sc_DH/Rdtase_CS"/>
</dbReference>
<dbReference type="InterPro" id="IPR002347">
    <property type="entry name" value="SDR_fam"/>
</dbReference>
<dbReference type="NCBIfam" id="NF009464">
    <property type="entry name" value="PRK12824.1"/>
    <property type="match status" value="1"/>
</dbReference>
<keyword evidence="6" id="KW-1185">Reference proteome</keyword>
<evidence type="ECO:0000259" key="3">
    <source>
        <dbReference type="SMART" id="SM00822"/>
    </source>
</evidence>
<reference evidence="4 6" key="1">
    <citation type="submission" date="2015-11" db="EMBL/GenBank/DDBJ databases">
        <title>Genomic analysis of 38 Legionella species identifies large and diverse effector repertoires.</title>
        <authorList>
            <person name="Burstein D."/>
            <person name="Amaro F."/>
            <person name="Zusman T."/>
            <person name="Lifshitz Z."/>
            <person name="Cohen O."/>
            <person name="Gilbert J.A."/>
            <person name="Pupko T."/>
            <person name="Shuman H.A."/>
            <person name="Segal G."/>
        </authorList>
    </citation>
    <scope>NUCLEOTIDE SEQUENCE [LARGE SCALE GENOMIC DNA]</scope>
    <source>
        <strain evidence="4 6">SC-18-C9</strain>
    </source>
</reference>
<proteinExistence type="inferred from homology"/>
<dbReference type="GO" id="GO:0005737">
    <property type="term" value="C:cytoplasm"/>
    <property type="evidence" value="ECO:0007669"/>
    <property type="project" value="InterPro"/>
</dbReference>
<dbReference type="NCBIfam" id="NF009466">
    <property type="entry name" value="PRK12826.1-2"/>
    <property type="match status" value="1"/>
</dbReference>
<evidence type="ECO:0000256" key="2">
    <source>
        <dbReference type="ARBA" id="ARBA00023002"/>
    </source>
</evidence>